<protein>
    <submittedName>
        <fullName evidence="1">Uncharacterized protein</fullName>
    </submittedName>
</protein>
<proteinExistence type="predicted"/>
<evidence type="ECO:0000313" key="2">
    <source>
        <dbReference type="Proteomes" id="UP000639775"/>
    </source>
</evidence>
<evidence type="ECO:0000313" key="1">
    <source>
        <dbReference type="EMBL" id="NHQ73368.1"/>
    </source>
</evidence>
<dbReference type="AlphaFoldDB" id="A0A967EDQ5"/>
<accession>A0A967EDQ5</accession>
<comment type="caution">
    <text evidence="1">The sequence shown here is derived from an EMBL/GenBank/DDBJ whole genome shotgun (WGS) entry which is preliminary data.</text>
</comment>
<keyword evidence="2" id="KW-1185">Reference proteome</keyword>
<reference evidence="1" key="1">
    <citation type="submission" date="2020-03" db="EMBL/GenBank/DDBJ databases">
        <title>Roseovarius gahaiensis sp. nov., isolated from Gahai Saline Lake, China.</title>
        <authorList>
            <person name="Sun X."/>
        </authorList>
    </citation>
    <scope>NUCLEOTIDE SEQUENCE</scope>
    <source>
        <strain evidence="1">GH877</strain>
    </source>
</reference>
<dbReference type="EMBL" id="JAAORB010000003">
    <property type="protein sequence ID" value="NHQ73368.1"/>
    <property type="molecule type" value="Genomic_DNA"/>
</dbReference>
<gene>
    <name evidence="1" type="ORF">HAT86_02665</name>
</gene>
<dbReference type="Proteomes" id="UP000639775">
    <property type="component" value="Unassembled WGS sequence"/>
</dbReference>
<sequence>MFFSLALSGALGAGPVWAEAALRPVPYAHLQHDLDAVVTFETLPRRAEPGINLDAPMREGRVWLGERLSGQTVATENTAHDVLAGQPAVPLAVAPGAPGANLSVAYHRGFGSNAVFPLGRDVFPALSARGEGALAILFDQDQRAIGLRIHSDYAAPLGQARPQGSVTLSFYTRQGRLIARHVQKLGRAINEIGFERSNDLPDIAAVTVTNTDPGGIALDDILYQTAPAAF</sequence>
<organism evidence="1 2">
    <name type="scientific">Roseovarius gahaiensis</name>
    <dbReference type="NCBI Taxonomy" id="2716691"/>
    <lineage>
        <taxon>Bacteria</taxon>
        <taxon>Pseudomonadati</taxon>
        <taxon>Pseudomonadota</taxon>
        <taxon>Alphaproteobacteria</taxon>
        <taxon>Rhodobacterales</taxon>
        <taxon>Roseobacteraceae</taxon>
        <taxon>Roseovarius</taxon>
    </lineage>
</organism>
<dbReference type="RefSeq" id="WP_167193128.1">
    <property type="nucleotide sequence ID" value="NZ_JAAORB010000003.1"/>
</dbReference>
<name>A0A967EDQ5_9RHOB</name>